<dbReference type="InterPro" id="IPR036390">
    <property type="entry name" value="WH_DNA-bd_sf"/>
</dbReference>
<dbReference type="Gene3D" id="1.10.10.10">
    <property type="entry name" value="Winged helix-like DNA-binding domain superfamily/Winged helix DNA-binding domain"/>
    <property type="match status" value="1"/>
</dbReference>
<protein>
    <submittedName>
        <fullName evidence="6">IclR family transcriptional regulator</fullName>
    </submittedName>
</protein>
<evidence type="ECO:0000313" key="6">
    <source>
        <dbReference type="EMBL" id="WVX82229.1"/>
    </source>
</evidence>
<dbReference type="SUPFAM" id="SSF46785">
    <property type="entry name" value="Winged helix' DNA-binding domain"/>
    <property type="match status" value="1"/>
</dbReference>
<feature type="domain" description="HTH iclR-type" evidence="4">
    <location>
        <begin position="6"/>
        <end position="68"/>
    </location>
</feature>
<keyword evidence="7" id="KW-1185">Reference proteome</keyword>
<evidence type="ECO:0000256" key="3">
    <source>
        <dbReference type="ARBA" id="ARBA00023163"/>
    </source>
</evidence>
<dbReference type="InterPro" id="IPR050707">
    <property type="entry name" value="HTH_MetabolicPath_Reg"/>
</dbReference>
<evidence type="ECO:0000256" key="2">
    <source>
        <dbReference type="ARBA" id="ARBA00023125"/>
    </source>
</evidence>
<dbReference type="EMBL" id="CP137640">
    <property type="protein sequence ID" value="WVX82229.1"/>
    <property type="molecule type" value="Genomic_DNA"/>
</dbReference>
<dbReference type="InterPro" id="IPR014757">
    <property type="entry name" value="Tscrpt_reg_IclR_C"/>
</dbReference>
<dbReference type="InterPro" id="IPR011991">
    <property type="entry name" value="ArsR-like_HTH"/>
</dbReference>
<gene>
    <name evidence="6" type="ORF">R4Z09_04300</name>
</gene>
<dbReference type="Pfam" id="PF01614">
    <property type="entry name" value="IclR_C"/>
    <property type="match status" value="1"/>
</dbReference>
<keyword evidence="2" id="KW-0238">DNA-binding</keyword>
<reference evidence="6 7" key="1">
    <citation type="submission" date="2023-10" db="EMBL/GenBank/DDBJ databases">
        <title>Niallia locisalis sp.nov. isolated from a salt pond sample.</title>
        <authorList>
            <person name="Li X.-J."/>
            <person name="Dong L."/>
        </authorList>
    </citation>
    <scope>NUCLEOTIDE SEQUENCE [LARGE SCALE GENOMIC DNA]</scope>
    <source>
        <strain evidence="6 7">DSM 29761</strain>
    </source>
</reference>
<dbReference type="CDD" id="cd00090">
    <property type="entry name" value="HTH_ARSR"/>
    <property type="match status" value="1"/>
</dbReference>
<proteinExistence type="predicted"/>
<dbReference type="InterPro" id="IPR005471">
    <property type="entry name" value="Tscrpt_reg_IclR_N"/>
</dbReference>
<dbReference type="SMART" id="SM00346">
    <property type="entry name" value="HTH_ICLR"/>
    <property type="match status" value="1"/>
</dbReference>
<dbReference type="Proteomes" id="UP001357223">
    <property type="component" value="Chromosome"/>
</dbReference>
<dbReference type="PANTHER" id="PTHR30136">
    <property type="entry name" value="HELIX-TURN-HELIX TRANSCRIPTIONAL REGULATOR, ICLR FAMILY"/>
    <property type="match status" value="1"/>
</dbReference>
<dbReference type="PANTHER" id="PTHR30136:SF24">
    <property type="entry name" value="HTH-TYPE TRANSCRIPTIONAL REPRESSOR ALLR"/>
    <property type="match status" value="1"/>
</dbReference>
<dbReference type="PROSITE" id="PS51077">
    <property type="entry name" value="HTH_ICLR"/>
    <property type="match status" value="1"/>
</dbReference>
<dbReference type="Gene3D" id="3.30.450.40">
    <property type="match status" value="1"/>
</dbReference>
<keyword evidence="3" id="KW-0804">Transcription</keyword>
<dbReference type="InterPro" id="IPR029016">
    <property type="entry name" value="GAF-like_dom_sf"/>
</dbReference>
<evidence type="ECO:0000259" key="5">
    <source>
        <dbReference type="PROSITE" id="PS51078"/>
    </source>
</evidence>
<dbReference type="InterPro" id="IPR036388">
    <property type="entry name" value="WH-like_DNA-bd_sf"/>
</dbReference>
<keyword evidence="1" id="KW-0805">Transcription regulation</keyword>
<evidence type="ECO:0000313" key="7">
    <source>
        <dbReference type="Proteomes" id="UP001357223"/>
    </source>
</evidence>
<sequence>MTERLIQSVERAADILELFMISKPELSVKEISEQLGLSKSTVHGLIKTLEHRGYLQQNAEDLKYRLGLKLFELGTFIGNQLDIVKIAQPIIKETVDKLKETVHLVIRQQDELIYVEKVEGPHTLRISSYVGKTAPIHCTGVGKAILAYQDEKEVDRILSSGKLESFTEFTVTDVNEIKKQLDFTREHGYSMDDEEIELGLKCIAAPIFDHNGNAIASISCASPKMRLTEDRVPMVIEGIKSAANEVSRCLGYKNVSHTK</sequence>
<evidence type="ECO:0000256" key="1">
    <source>
        <dbReference type="ARBA" id="ARBA00023015"/>
    </source>
</evidence>
<dbReference type="SUPFAM" id="SSF55781">
    <property type="entry name" value="GAF domain-like"/>
    <property type="match status" value="1"/>
</dbReference>
<name>A0ABZ2CEN5_9BACI</name>
<dbReference type="Pfam" id="PF09339">
    <property type="entry name" value="HTH_IclR"/>
    <property type="match status" value="1"/>
</dbReference>
<dbReference type="RefSeq" id="WP_338451133.1">
    <property type="nucleotide sequence ID" value="NZ_CP137640.1"/>
</dbReference>
<dbReference type="PROSITE" id="PS51078">
    <property type="entry name" value="ICLR_ED"/>
    <property type="match status" value="1"/>
</dbReference>
<accession>A0ABZ2CEN5</accession>
<organism evidence="6 7">
    <name type="scientific">Niallia oryzisoli</name>
    <dbReference type="NCBI Taxonomy" id="1737571"/>
    <lineage>
        <taxon>Bacteria</taxon>
        <taxon>Bacillati</taxon>
        <taxon>Bacillota</taxon>
        <taxon>Bacilli</taxon>
        <taxon>Bacillales</taxon>
        <taxon>Bacillaceae</taxon>
        <taxon>Niallia</taxon>
    </lineage>
</organism>
<evidence type="ECO:0000259" key="4">
    <source>
        <dbReference type="PROSITE" id="PS51077"/>
    </source>
</evidence>
<feature type="domain" description="IclR-ED" evidence="5">
    <location>
        <begin position="69"/>
        <end position="252"/>
    </location>
</feature>